<name>A0A0F9GKI7_9ZZZZ</name>
<dbReference type="EMBL" id="LAZR01017710">
    <property type="protein sequence ID" value="KKL99298.1"/>
    <property type="molecule type" value="Genomic_DNA"/>
</dbReference>
<proteinExistence type="predicted"/>
<dbReference type="AlphaFoldDB" id="A0A0F9GKI7"/>
<gene>
    <name evidence="1" type="ORF">LCGC14_1815800</name>
</gene>
<sequence length="163" mass="16654">MPSSTESQFGSSGILKDRAIQERSAVAAEALYGSQPNNSGVDAFSVTYVFPALDVGAATKSEKIEGVEGYRGLVKAISVYAVTQTYSGDDAYVDIGLTGTLAAYIDGADFGVALAANGALTLDLTAGVTGTIPVGADIICTFATPDTGADGIATYAVTIQYFR</sequence>
<evidence type="ECO:0000313" key="1">
    <source>
        <dbReference type="EMBL" id="KKL99298.1"/>
    </source>
</evidence>
<organism evidence="1">
    <name type="scientific">marine sediment metagenome</name>
    <dbReference type="NCBI Taxonomy" id="412755"/>
    <lineage>
        <taxon>unclassified sequences</taxon>
        <taxon>metagenomes</taxon>
        <taxon>ecological metagenomes</taxon>
    </lineage>
</organism>
<protein>
    <submittedName>
        <fullName evidence="1">Uncharacterized protein</fullName>
    </submittedName>
</protein>
<reference evidence="1" key="1">
    <citation type="journal article" date="2015" name="Nature">
        <title>Complex archaea that bridge the gap between prokaryotes and eukaryotes.</title>
        <authorList>
            <person name="Spang A."/>
            <person name="Saw J.H."/>
            <person name="Jorgensen S.L."/>
            <person name="Zaremba-Niedzwiedzka K."/>
            <person name="Martijn J."/>
            <person name="Lind A.E."/>
            <person name="van Eijk R."/>
            <person name="Schleper C."/>
            <person name="Guy L."/>
            <person name="Ettema T.J."/>
        </authorList>
    </citation>
    <scope>NUCLEOTIDE SEQUENCE</scope>
</reference>
<comment type="caution">
    <text evidence="1">The sequence shown here is derived from an EMBL/GenBank/DDBJ whole genome shotgun (WGS) entry which is preliminary data.</text>
</comment>
<accession>A0A0F9GKI7</accession>